<feature type="compositionally biased region" description="Polar residues" evidence="1">
    <location>
        <begin position="9"/>
        <end position="18"/>
    </location>
</feature>
<reference evidence="3" key="1">
    <citation type="journal article" date="2015" name="Nat. Plants">
        <title>Genome expansion of Arabis alpina linked with retrotransposition and reduced symmetric DNA methylation.</title>
        <authorList>
            <person name="Willing E.M."/>
            <person name="Rawat V."/>
            <person name="Mandakova T."/>
            <person name="Maumus F."/>
            <person name="James G.V."/>
            <person name="Nordstroem K.J."/>
            <person name="Becker C."/>
            <person name="Warthmann N."/>
            <person name="Chica C."/>
            <person name="Szarzynska B."/>
            <person name="Zytnicki M."/>
            <person name="Albani M.C."/>
            <person name="Kiefer C."/>
            <person name="Bergonzi S."/>
            <person name="Castaings L."/>
            <person name="Mateos J.L."/>
            <person name="Berns M.C."/>
            <person name="Bujdoso N."/>
            <person name="Piofczyk T."/>
            <person name="de Lorenzo L."/>
            <person name="Barrero-Sicilia C."/>
            <person name="Mateos I."/>
            <person name="Piednoel M."/>
            <person name="Hagmann J."/>
            <person name="Chen-Min-Tao R."/>
            <person name="Iglesias-Fernandez R."/>
            <person name="Schuster S.C."/>
            <person name="Alonso-Blanco C."/>
            <person name="Roudier F."/>
            <person name="Carbonero P."/>
            <person name="Paz-Ares J."/>
            <person name="Davis S.J."/>
            <person name="Pecinka A."/>
            <person name="Quesneville H."/>
            <person name="Colot V."/>
            <person name="Lysak M.A."/>
            <person name="Weigel D."/>
            <person name="Coupland G."/>
            <person name="Schneeberger K."/>
        </authorList>
    </citation>
    <scope>NUCLEOTIDE SEQUENCE [LARGE SCALE GENOMIC DNA]</scope>
    <source>
        <strain evidence="3">cv. Pajares</strain>
    </source>
</reference>
<dbReference type="Gramene" id="KFK23801">
    <property type="protein sequence ID" value="KFK23801"/>
    <property type="gene ID" value="AALP_AAs55418U000100"/>
</dbReference>
<organism evidence="2 3">
    <name type="scientific">Arabis alpina</name>
    <name type="common">Alpine rock-cress</name>
    <dbReference type="NCBI Taxonomy" id="50452"/>
    <lineage>
        <taxon>Eukaryota</taxon>
        <taxon>Viridiplantae</taxon>
        <taxon>Streptophyta</taxon>
        <taxon>Embryophyta</taxon>
        <taxon>Tracheophyta</taxon>
        <taxon>Spermatophyta</taxon>
        <taxon>Magnoliopsida</taxon>
        <taxon>eudicotyledons</taxon>
        <taxon>Gunneridae</taxon>
        <taxon>Pentapetalae</taxon>
        <taxon>rosids</taxon>
        <taxon>malvids</taxon>
        <taxon>Brassicales</taxon>
        <taxon>Brassicaceae</taxon>
        <taxon>Arabideae</taxon>
        <taxon>Arabis</taxon>
    </lineage>
</organism>
<evidence type="ECO:0000313" key="3">
    <source>
        <dbReference type="Proteomes" id="UP000029120"/>
    </source>
</evidence>
<dbReference type="AlphaFoldDB" id="A0A087G1P9"/>
<keyword evidence="3" id="KW-1185">Reference proteome</keyword>
<accession>A0A087G1P9</accession>
<evidence type="ECO:0000313" key="2">
    <source>
        <dbReference type="EMBL" id="KFK23801.1"/>
    </source>
</evidence>
<protein>
    <submittedName>
        <fullName evidence="2">Uncharacterized protein</fullName>
    </submittedName>
</protein>
<proteinExistence type="predicted"/>
<feature type="region of interest" description="Disordered" evidence="1">
    <location>
        <begin position="1"/>
        <end position="28"/>
    </location>
</feature>
<evidence type="ECO:0000256" key="1">
    <source>
        <dbReference type="SAM" id="MobiDB-lite"/>
    </source>
</evidence>
<dbReference type="Proteomes" id="UP000029120">
    <property type="component" value="Unassembled WGS sequence"/>
</dbReference>
<gene>
    <name evidence="2" type="ORF">AALP_AAs55418U000100</name>
</gene>
<dbReference type="EMBL" id="KL975205">
    <property type="protein sequence ID" value="KFK23801.1"/>
    <property type="molecule type" value="Genomic_DNA"/>
</dbReference>
<name>A0A087G1P9_ARAAL</name>
<feature type="non-terminal residue" evidence="2">
    <location>
        <position position="1"/>
    </location>
</feature>
<sequence>YVPAVKPLPSQNFQNQKLVSADRTHSRF</sequence>